<name>A0A5C3LUY6_9AGAR</name>
<gene>
    <name evidence="1" type="ORF">BDQ12DRAFT_725480</name>
</gene>
<proteinExistence type="predicted"/>
<dbReference type="AlphaFoldDB" id="A0A5C3LUY6"/>
<sequence>MWDKLKQLYQQHKPGPHFNAYDAFFNIQKEEELQCMALIHALPTEYSGFITSLFLLDKLTLASLCTAFHNQENQVQLWESSSTDAAITMKAAVSIPIPATTSNTCS</sequence>
<organism evidence="1 2">
    <name type="scientific">Crucibulum laeve</name>
    <dbReference type="NCBI Taxonomy" id="68775"/>
    <lineage>
        <taxon>Eukaryota</taxon>
        <taxon>Fungi</taxon>
        <taxon>Dikarya</taxon>
        <taxon>Basidiomycota</taxon>
        <taxon>Agaricomycotina</taxon>
        <taxon>Agaricomycetes</taxon>
        <taxon>Agaricomycetidae</taxon>
        <taxon>Agaricales</taxon>
        <taxon>Agaricineae</taxon>
        <taxon>Nidulariaceae</taxon>
        <taxon>Crucibulum</taxon>
    </lineage>
</organism>
<accession>A0A5C3LUY6</accession>
<dbReference type="Proteomes" id="UP000308652">
    <property type="component" value="Unassembled WGS sequence"/>
</dbReference>
<dbReference type="OrthoDB" id="3223501at2759"/>
<keyword evidence="2" id="KW-1185">Reference proteome</keyword>
<evidence type="ECO:0000313" key="2">
    <source>
        <dbReference type="Proteomes" id="UP000308652"/>
    </source>
</evidence>
<reference evidence="1 2" key="1">
    <citation type="journal article" date="2019" name="Nat. Ecol. Evol.">
        <title>Megaphylogeny resolves global patterns of mushroom evolution.</title>
        <authorList>
            <person name="Varga T."/>
            <person name="Krizsan K."/>
            <person name="Foldi C."/>
            <person name="Dima B."/>
            <person name="Sanchez-Garcia M."/>
            <person name="Sanchez-Ramirez S."/>
            <person name="Szollosi G.J."/>
            <person name="Szarkandi J.G."/>
            <person name="Papp V."/>
            <person name="Albert L."/>
            <person name="Andreopoulos W."/>
            <person name="Angelini C."/>
            <person name="Antonin V."/>
            <person name="Barry K.W."/>
            <person name="Bougher N.L."/>
            <person name="Buchanan P."/>
            <person name="Buyck B."/>
            <person name="Bense V."/>
            <person name="Catcheside P."/>
            <person name="Chovatia M."/>
            <person name="Cooper J."/>
            <person name="Damon W."/>
            <person name="Desjardin D."/>
            <person name="Finy P."/>
            <person name="Geml J."/>
            <person name="Haridas S."/>
            <person name="Hughes K."/>
            <person name="Justo A."/>
            <person name="Karasinski D."/>
            <person name="Kautmanova I."/>
            <person name="Kiss B."/>
            <person name="Kocsube S."/>
            <person name="Kotiranta H."/>
            <person name="LaButti K.M."/>
            <person name="Lechner B.E."/>
            <person name="Liimatainen K."/>
            <person name="Lipzen A."/>
            <person name="Lukacs Z."/>
            <person name="Mihaltcheva S."/>
            <person name="Morgado L.N."/>
            <person name="Niskanen T."/>
            <person name="Noordeloos M.E."/>
            <person name="Ohm R.A."/>
            <person name="Ortiz-Santana B."/>
            <person name="Ovrebo C."/>
            <person name="Racz N."/>
            <person name="Riley R."/>
            <person name="Savchenko A."/>
            <person name="Shiryaev A."/>
            <person name="Soop K."/>
            <person name="Spirin V."/>
            <person name="Szebenyi C."/>
            <person name="Tomsovsky M."/>
            <person name="Tulloss R.E."/>
            <person name="Uehling J."/>
            <person name="Grigoriev I.V."/>
            <person name="Vagvolgyi C."/>
            <person name="Papp T."/>
            <person name="Martin F.M."/>
            <person name="Miettinen O."/>
            <person name="Hibbett D.S."/>
            <person name="Nagy L.G."/>
        </authorList>
    </citation>
    <scope>NUCLEOTIDE SEQUENCE [LARGE SCALE GENOMIC DNA]</scope>
    <source>
        <strain evidence="1 2">CBS 166.37</strain>
    </source>
</reference>
<dbReference type="STRING" id="68775.A0A5C3LUY6"/>
<dbReference type="EMBL" id="ML213617">
    <property type="protein sequence ID" value="TFK35926.1"/>
    <property type="molecule type" value="Genomic_DNA"/>
</dbReference>
<evidence type="ECO:0000313" key="1">
    <source>
        <dbReference type="EMBL" id="TFK35926.1"/>
    </source>
</evidence>
<protein>
    <submittedName>
        <fullName evidence="1">Uncharacterized protein</fullName>
    </submittedName>
</protein>